<dbReference type="HOGENOM" id="CLU_1586888_0_0_1"/>
<keyword evidence="2" id="KW-1185">Reference proteome</keyword>
<organism evidence="1 2">
    <name type="scientific">Mitosporidium daphniae</name>
    <dbReference type="NCBI Taxonomy" id="1485682"/>
    <lineage>
        <taxon>Eukaryota</taxon>
        <taxon>Fungi</taxon>
        <taxon>Fungi incertae sedis</taxon>
        <taxon>Microsporidia</taxon>
        <taxon>Mitosporidium</taxon>
    </lineage>
</organism>
<reference evidence="1 2" key="1">
    <citation type="submission" date="2014-04" db="EMBL/GenBank/DDBJ databases">
        <title>A new species of microsporidia sheds light on the evolution of extreme parasitism.</title>
        <authorList>
            <person name="Haag K.L."/>
            <person name="James T.Y."/>
            <person name="Larsson R."/>
            <person name="Schaer T.M."/>
            <person name="Refardt D."/>
            <person name="Pombert J.-F."/>
            <person name="Ebert D."/>
        </authorList>
    </citation>
    <scope>NUCLEOTIDE SEQUENCE [LARGE SCALE GENOMIC DNA]</scope>
    <source>
        <strain evidence="1 2">UGP3</strain>
        <tissue evidence="1">Spores</tissue>
    </source>
</reference>
<proteinExistence type="predicted"/>
<evidence type="ECO:0000313" key="1">
    <source>
        <dbReference type="EMBL" id="KGG52778.1"/>
    </source>
</evidence>
<dbReference type="EMBL" id="JMKJ01000040">
    <property type="protein sequence ID" value="KGG52778.1"/>
    <property type="molecule type" value="Genomic_DNA"/>
</dbReference>
<protein>
    <submittedName>
        <fullName evidence="1">Uncharacterized protein</fullName>
    </submittedName>
</protein>
<dbReference type="GeneID" id="25258333"/>
<dbReference type="RefSeq" id="XP_013239214.1">
    <property type="nucleotide sequence ID" value="XM_013383760.1"/>
</dbReference>
<comment type="caution">
    <text evidence="1">The sequence shown here is derived from an EMBL/GenBank/DDBJ whole genome shotgun (WGS) entry which is preliminary data.</text>
</comment>
<name>A0A098VUI5_9MICR</name>
<gene>
    <name evidence="1" type="ORF">DI09_136p30</name>
</gene>
<evidence type="ECO:0000313" key="2">
    <source>
        <dbReference type="Proteomes" id="UP000029725"/>
    </source>
</evidence>
<dbReference type="AlphaFoldDB" id="A0A098VUI5"/>
<dbReference type="VEuPathDB" id="MicrosporidiaDB:DI09_136p30"/>
<sequence length="168" mass="19639">MRNVYSLKQFNQFPDLMYKFEENLSENSSESKLYIEQVRLMREGVLELRTNIGELKRQKTYLQKGVKEIKEGLTLLNRHLDGIREFNENTDILKSKDAKLIEVVLSKSATLEKLFINLHSQRKEALCMIEKYKDRIEESDLEAFLDVDAHIAHTFNVSEVLDDLTIGD</sequence>
<accession>A0A098VUI5</accession>
<dbReference type="Proteomes" id="UP000029725">
    <property type="component" value="Unassembled WGS sequence"/>
</dbReference>